<reference evidence="9 10" key="1">
    <citation type="submission" date="2017-02" db="EMBL/GenBank/DDBJ databases">
        <authorList>
            <person name="Peterson S.W."/>
        </authorList>
    </citation>
    <scope>NUCLEOTIDE SEQUENCE [LARGE SCALE GENOMIC DNA]</scope>
    <source>
        <strain evidence="9 10">DSM 18108</strain>
    </source>
</reference>
<dbReference type="InterPro" id="IPR011990">
    <property type="entry name" value="TPR-like_helical_dom_sf"/>
</dbReference>
<organism evidence="9 10">
    <name type="scientific">Chitinophaga ginsengisegetis</name>
    <dbReference type="NCBI Taxonomy" id="393003"/>
    <lineage>
        <taxon>Bacteria</taxon>
        <taxon>Pseudomonadati</taxon>
        <taxon>Bacteroidota</taxon>
        <taxon>Chitinophagia</taxon>
        <taxon>Chitinophagales</taxon>
        <taxon>Chitinophagaceae</taxon>
        <taxon>Chitinophaga</taxon>
    </lineage>
</organism>
<dbReference type="PROSITE" id="PS51257">
    <property type="entry name" value="PROKAR_LIPOPROTEIN"/>
    <property type="match status" value="1"/>
</dbReference>
<name>A0A1T5NHG3_9BACT</name>
<evidence type="ECO:0000259" key="8">
    <source>
        <dbReference type="Pfam" id="PF14322"/>
    </source>
</evidence>
<evidence type="ECO:0000313" key="9">
    <source>
        <dbReference type="EMBL" id="SKC99826.1"/>
    </source>
</evidence>
<keyword evidence="5" id="KW-0998">Cell outer membrane</keyword>
<dbReference type="Pfam" id="PF07980">
    <property type="entry name" value="SusD_RagB"/>
    <property type="match status" value="1"/>
</dbReference>
<protein>
    <submittedName>
        <fullName evidence="9">SusD family protein</fullName>
    </submittedName>
</protein>
<dbReference type="GO" id="GO:0009279">
    <property type="term" value="C:cell outer membrane"/>
    <property type="evidence" value="ECO:0007669"/>
    <property type="project" value="UniProtKB-SubCell"/>
</dbReference>
<dbReference type="STRING" id="393003.SAMN05660461_1614"/>
<gene>
    <name evidence="9" type="ORF">SAMN05660461_1614</name>
</gene>
<dbReference type="SUPFAM" id="SSF48452">
    <property type="entry name" value="TPR-like"/>
    <property type="match status" value="1"/>
</dbReference>
<evidence type="ECO:0000256" key="3">
    <source>
        <dbReference type="ARBA" id="ARBA00022729"/>
    </source>
</evidence>
<feature type="region of interest" description="Disordered" evidence="6">
    <location>
        <begin position="456"/>
        <end position="475"/>
    </location>
</feature>
<dbReference type="Pfam" id="PF14322">
    <property type="entry name" value="SusD-like_3"/>
    <property type="match status" value="1"/>
</dbReference>
<accession>A0A1T5NHG3</accession>
<feature type="compositionally biased region" description="Polar residues" evidence="6">
    <location>
        <begin position="456"/>
        <end position="469"/>
    </location>
</feature>
<dbReference type="Proteomes" id="UP000190166">
    <property type="component" value="Unassembled WGS sequence"/>
</dbReference>
<evidence type="ECO:0000256" key="1">
    <source>
        <dbReference type="ARBA" id="ARBA00004442"/>
    </source>
</evidence>
<keyword evidence="3" id="KW-0732">Signal</keyword>
<comment type="subcellular location">
    <subcellularLocation>
        <location evidence="1">Cell outer membrane</location>
    </subcellularLocation>
</comment>
<keyword evidence="4" id="KW-0472">Membrane</keyword>
<feature type="domain" description="SusD-like N-terminal" evidence="8">
    <location>
        <begin position="110"/>
        <end position="241"/>
    </location>
</feature>
<dbReference type="CDD" id="cd08977">
    <property type="entry name" value="SusD"/>
    <property type="match status" value="1"/>
</dbReference>
<dbReference type="InterPro" id="IPR012944">
    <property type="entry name" value="SusD_RagB_dom"/>
</dbReference>
<sequence length="475" mass="54051">MKYKLFSVFFVFTLLASSCTKFLEEQSQSEIIPKTATDFRELLMGSGYMGNDEPTDFLSRMDDDVDLNIEWGAGTGYSIVGTATVKTDYLYYTWQPQLADRNGLGDLISEDPASTAYFYFYERIMGCNAVLDNINTAIGSQQEKDRVKGEALAMRSFYYFRLVNLYGEPYNSNPQALAVPLKLNSSVTAEYMEQTTVAKVYEQIVNDLKEAATLMDPLPIARRDYHINQPAIHILLSRVYLYMEKWEDCVAEANKVFEQGSVLMDMTGITTGYYLTYTNPEVEWMFGGKSQGGDQTAYTFSPELMSIYDAEKDVRRKYGISDSNGDAPLISKYTNIAGELVQCLRTGEAVLNRAEANVQLGKLSAAMKDLNDLRRTRIIGYTDENIGDKAVLLKAVRDERRKEFFLEGFRWFDLRRYGMPAITHRYQHELGEAILHYTLKEKDPMYTLPFPNSLLQRNPALKQNPSGTMSDRIGQ</sequence>
<evidence type="ECO:0000256" key="5">
    <source>
        <dbReference type="ARBA" id="ARBA00023237"/>
    </source>
</evidence>
<dbReference type="InterPro" id="IPR033985">
    <property type="entry name" value="SusD-like_N"/>
</dbReference>
<comment type="similarity">
    <text evidence="2">Belongs to the SusD family.</text>
</comment>
<dbReference type="AlphaFoldDB" id="A0A1T5NHG3"/>
<evidence type="ECO:0000313" key="10">
    <source>
        <dbReference type="Proteomes" id="UP000190166"/>
    </source>
</evidence>
<dbReference type="Gene3D" id="1.25.40.390">
    <property type="match status" value="1"/>
</dbReference>
<proteinExistence type="inferred from homology"/>
<evidence type="ECO:0000259" key="7">
    <source>
        <dbReference type="Pfam" id="PF07980"/>
    </source>
</evidence>
<feature type="domain" description="RagB/SusD" evidence="7">
    <location>
        <begin position="342"/>
        <end position="465"/>
    </location>
</feature>
<evidence type="ECO:0000256" key="6">
    <source>
        <dbReference type="SAM" id="MobiDB-lite"/>
    </source>
</evidence>
<evidence type="ECO:0000256" key="4">
    <source>
        <dbReference type="ARBA" id="ARBA00023136"/>
    </source>
</evidence>
<evidence type="ECO:0000256" key="2">
    <source>
        <dbReference type="ARBA" id="ARBA00006275"/>
    </source>
</evidence>
<keyword evidence="10" id="KW-1185">Reference proteome</keyword>
<dbReference type="EMBL" id="FUZZ01000001">
    <property type="protein sequence ID" value="SKC99826.1"/>
    <property type="molecule type" value="Genomic_DNA"/>
</dbReference>
<dbReference type="RefSeq" id="WP_079468865.1">
    <property type="nucleotide sequence ID" value="NZ_FUZZ01000001.1"/>
</dbReference>